<dbReference type="EMBL" id="NQNY01000014">
    <property type="protein sequence ID" value="PAK21076.1"/>
    <property type="molecule type" value="Genomic_DNA"/>
</dbReference>
<dbReference type="GO" id="GO:0006281">
    <property type="term" value="P:DNA repair"/>
    <property type="evidence" value="ECO:0007669"/>
    <property type="project" value="UniProtKB-KW"/>
</dbReference>
<gene>
    <name evidence="14" type="ORF">CJJ23_04070</name>
</gene>
<comment type="subcellular location">
    <subcellularLocation>
        <location evidence="2">Cytoplasm</location>
    </subcellularLocation>
</comment>
<dbReference type="GO" id="GO:0006310">
    <property type="term" value="P:DNA recombination"/>
    <property type="evidence" value="ECO:0007669"/>
    <property type="project" value="UniProtKB-KW"/>
</dbReference>
<evidence type="ECO:0000256" key="2">
    <source>
        <dbReference type="ARBA" id="ARBA00004496"/>
    </source>
</evidence>
<keyword evidence="9" id="KW-0460">Magnesium</keyword>
<sequence length="166" mass="19540">MNNKVDNYISQNSKNKGMFLEYLVIKTIDYYISHDIAWFEKKKTPVKYNYANDANTKVKLLKSTIDFYGIHKSKYVALEAKTFEGDKFLLSNLKAHQKDHLKTINRHQGHSYLIIYSEKSSKIYLLNFSKIENLKIKSLSIEWLDLNAFILEIEFPGIVDFLKYLV</sequence>
<organism evidence="14 15">
    <name type="scientific">Mycoplasmopsis agassizii</name>
    <dbReference type="NCBI Taxonomy" id="33922"/>
    <lineage>
        <taxon>Bacteria</taxon>
        <taxon>Bacillati</taxon>
        <taxon>Mycoplasmatota</taxon>
        <taxon>Mycoplasmoidales</taxon>
        <taxon>Metamycoplasmataceae</taxon>
        <taxon>Mycoplasmopsis</taxon>
    </lineage>
</organism>
<dbReference type="GO" id="GO:0005737">
    <property type="term" value="C:cytoplasm"/>
    <property type="evidence" value="ECO:0007669"/>
    <property type="project" value="UniProtKB-SubCell"/>
</dbReference>
<evidence type="ECO:0000256" key="4">
    <source>
        <dbReference type="ARBA" id="ARBA00022722"/>
    </source>
</evidence>
<evidence type="ECO:0000313" key="15">
    <source>
        <dbReference type="Proteomes" id="UP000216943"/>
    </source>
</evidence>
<evidence type="ECO:0000256" key="11">
    <source>
        <dbReference type="ARBA" id="ARBA00023204"/>
    </source>
</evidence>
<keyword evidence="5" id="KW-0479">Metal-binding</keyword>
<dbReference type="SUPFAM" id="SSF52980">
    <property type="entry name" value="Restriction endonuclease-like"/>
    <property type="match status" value="1"/>
</dbReference>
<dbReference type="Pfam" id="PF03838">
    <property type="entry name" value="RecU"/>
    <property type="match status" value="1"/>
</dbReference>
<evidence type="ECO:0000256" key="3">
    <source>
        <dbReference type="ARBA" id="ARBA00022490"/>
    </source>
</evidence>
<keyword evidence="3" id="KW-0963">Cytoplasm</keyword>
<protein>
    <recommendedName>
        <fullName evidence="13">Holliday junction resolvase RecU</fullName>
    </recommendedName>
</protein>
<evidence type="ECO:0000256" key="5">
    <source>
        <dbReference type="ARBA" id="ARBA00022723"/>
    </source>
</evidence>
<keyword evidence="11" id="KW-0234">DNA repair</keyword>
<evidence type="ECO:0000256" key="12">
    <source>
        <dbReference type="ARBA" id="ARBA00023447"/>
    </source>
</evidence>
<dbReference type="InterPro" id="IPR011856">
    <property type="entry name" value="tRNA_endonuc-like_dom_sf"/>
</dbReference>
<dbReference type="Gene3D" id="3.40.1350.10">
    <property type="match status" value="1"/>
</dbReference>
<evidence type="ECO:0000256" key="13">
    <source>
        <dbReference type="ARBA" id="ARBA00029523"/>
    </source>
</evidence>
<keyword evidence="7" id="KW-0227">DNA damage</keyword>
<evidence type="ECO:0000256" key="9">
    <source>
        <dbReference type="ARBA" id="ARBA00022842"/>
    </source>
</evidence>
<dbReference type="AlphaFoldDB" id="A0A269TJ73"/>
<name>A0A269TJ73_9BACT</name>
<dbReference type="GO" id="GO:0016787">
    <property type="term" value="F:hydrolase activity"/>
    <property type="evidence" value="ECO:0007669"/>
    <property type="project" value="UniProtKB-KW"/>
</dbReference>
<evidence type="ECO:0000256" key="1">
    <source>
        <dbReference type="ARBA" id="ARBA00001946"/>
    </source>
</evidence>
<dbReference type="OrthoDB" id="9783592at2"/>
<keyword evidence="6" id="KW-0255">Endonuclease</keyword>
<dbReference type="GO" id="GO:0046872">
    <property type="term" value="F:metal ion binding"/>
    <property type="evidence" value="ECO:0007669"/>
    <property type="project" value="UniProtKB-KW"/>
</dbReference>
<accession>A0A269TJ73</accession>
<comment type="cofactor">
    <cofactor evidence="1">
        <name>Mg(2+)</name>
        <dbReference type="ChEBI" id="CHEBI:18420"/>
    </cofactor>
</comment>
<comment type="caution">
    <text evidence="14">The sequence shown here is derived from an EMBL/GenBank/DDBJ whole genome shotgun (WGS) entry which is preliminary data.</text>
</comment>
<evidence type="ECO:0000313" key="14">
    <source>
        <dbReference type="EMBL" id="PAK21076.1"/>
    </source>
</evidence>
<evidence type="ECO:0000256" key="6">
    <source>
        <dbReference type="ARBA" id="ARBA00022759"/>
    </source>
</evidence>
<dbReference type="GO" id="GO:0003676">
    <property type="term" value="F:nucleic acid binding"/>
    <property type="evidence" value="ECO:0007669"/>
    <property type="project" value="InterPro"/>
</dbReference>
<dbReference type="RefSeq" id="WP_095335077.1">
    <property type="nucleotide sequence ID" value="NZ_NQNY01000014.1"/>
</dbReference>
<dbReference type="Proteomes" id="UP000216943">
    <property type="component" value="Unassembled WGS sequence"/>
</dbReference>
<evidence type="ECO:0000256" key="7">
    <source>
        <dbReference type="ARBA" id="ARBA00022763"/>
    </source>
</evidence>
<dbReference type="GO" id="GO:0004519">
    <property type="term" value="F:endonuclease activity"/>
    <property type="evidence" value="ECO:0007669"/>
    <property type="project" value="UniProtKB-KW"/>
</dbReference>
<proteinExistence type="inferred from homology"/>
<evidence type="ECO:0000256" key="8">
    <source>
        <dbReference type="ARBA" id="ARBA00022801"/>
    </source>
</evidence>
<comment type="similarity">
    <text evidence="12">Belongs to the RecU family.</text>
</comment>
<evidence type="ECO:0000256" key="10">
    <source>
        <dbReference type="ARBA" id="ARBA00023172"/>
    </source>
</evidence>
<reference evidence="15" key="1">
    <citation type="submission" date="2017-08" db="EMBL/GenBank/DDBJ databases">
        <authorList>
            <person name="Alvarez-Ponce D."/>
            <person name="Weitzman C.L."/>
            <person name="Tillett R.L."/>
            <person name="Sandmeier F.C."/>
            <person name="Tracy C.R."/>
        </authorList>
    </citation>
    <scope>NUCLEOTIDE SEQUENCE [LARGE SCALE GENOMIC DNA]</scope>
    <source>
        <strain evidence="15">723</strain>
    </source>
</reference>
<keyword evidence="4" id="KW-0540">Nuclease</keyword>
<keyword evidence="8" id="KW-0378">Hydrolase</keyword>
<dbReference type="InterPro" id="IPR011335">
    <property type="entry name" value="Restrct_endonuc-II-like"/>
</dbReference>
<keyword evidence="10" id="KW-0233">DNA recombination</keyword>
<dbReference type="InterPro" id="IPR004612">
    <property type="entry name" value="Resolv_RecU"/>
</dbReference>